<dbReference type="AlphaFoldDB" id="A0A0L0GET7"/>
<dbReference type="EMBL" id="KQ241611">
    <property type="protein sequence ID" value="KNC87386.1"/>
    <property type="molecule type" value="Genomic_DNA"/>
</dbReference>
<dbReference type="Proteomes" id="UP000054560">
    <property type="component" value="Unassembled WGS sequence"/>
</dbReference>
<organism evidence="1 2">
    <name type="scientific">Sphaeroforma arctica JP610</name>
    <dbReference type="NCBI Taxonomy" id="667725"/>
    <lineage>
        <taxon>Eukaryota</taxon>
        <taxon>Ichthyosporea</taxon>
        <taxon>Ichthyophonida</taxon>
        <taxon>Sphaeroforma</taxon>
    </lineage>
</organism>
<dbReference type="GeneID" id="25900982"/>
<proteinExistence type="predicted"/>
<sequence>MLLIDLIDPGYHMTFIFNGRKAATDFLNYFKVNCRLTRYVHGNELIKNGYDLANMPPLVEAWNCEETLAFENKWNNSARGTALQRAKSSSVSSRMGQRASIVGGAVEGVVNSLFRSSSSDSQMHLKKNRSARTGLSSTLSAKGYGHLDVTPLSASKE</sequence>
<keyword evidence="2" id="KW-1185">Reference proteome</keyword>
<name>A0A0L0GET7_9EUKA</name>
<gene>
    <name evidence="1" type="ORF">SARC_00478</name>
</gene>
<dbReference type="RefSeq" id="XP_014161288.1">
    <property type="nucleotide sequence ID" value="XM_014305813.1"/>
</dbReference>
<reference evidence="1 2" key="1">
    <citation type="submission" date="2011-02" db="EMBL/GenBank/DDBJ databases">
        <title>The Genome Sequence of Sphaeroforma arctica JP610.</title>
        <authorList>
            <consortium name="The Broad Institute Genome Sequencing Platform"/>
            <person name="Russ C."/>
            <person name="Cuomo C."/>
            <person name="Young S.K."/>
            <person name="Zeng Q."/>
            <person name="Gargeya S."/>
            <person name="Alvarado L."/>
            <person name="Berlin A."/>
            <person name="Chapman S.B."/>
            <person name="Chen Z."/>
            <person name="Freedman E."/>
            <person name="Gellesch M."/>
            <person name="Goldberg J."/>
            <person name="Griggs A."/>
            <person name="Gujja S."/>
            <person name="Heilman E."/>
            <person name="Heiman D."/>
            <person name="Howarth C."/>
            <person name="Mehta T."/>
            <person name="Neiman D."/>
            <person name="Pearson M."/>
            <person name="Roberts A."/>
            <person name="Saif S."/>
            <person name="Shea T."/>
            <person name="Shenoy N."/>
            <person name="Sisk P."/>
            <person name="Stolte C."/>
            <person name="Sykes S."/>
            <person name="White J."/>
            <person name="Yandava C."/>
            <person name="Burger G."/>
            <person name="Gray M.W."/>
            <person name="Holland P.W.H."/>
            <person name="King N."/>
            <person name="Lang F.B.F."/>
            <person name="Roger A.J."/>
            <person name="Ruiz-Trillo I."/>
            <person name="Haas B."/>
            <person name="Nusbaum C."/>
            <person name="Birren B."/>
        </authorList>
    </citation>
    <scope>NUCLEOTIDE SEQUENCE [LARGE SCALE GENOMIC DNA]</scope>
    <source>
        <strain evidence="1 2">JP610</strain>
    </source>
</reference>
<protein>
    <submittedName>
        <fullName evidence="1">Uncharacterized protein</fullName>
    </submittedName>
</protein>
<evidence type="ECO:0000313" key="1">
    <source>
        <dbReference type="EMBL" id="KNC87386.1"/>
    </source>
</evidence>
<accession>A0A0L0GET7</accession>
<evidence type="ECO:0000313" key="2">
    <source>
        <dbReference type="Proteomes" id="UP000054560"/>
    </source>
</evidence>